<accession>G4YNF3</accession>
<dbReference type="KEGG" id="psoj:PHYSODRAFT_323644"/>
<evidence type="ECO:0000256" key="4">
    <source>
        <dbReference type="ARBA" id="ARBA00023134"/>
    </source>
</evidence>
<dbReference type="EMBL" id="JH159151">
    <property type="protein sequence ID" value="EGZ30246.1"/>
    <property type="molecule type" value="Genomic_DNA"/>
</dbReference>
<dbReference type="GO" id="GO:0008053">
    <property type="term" value="P:mitochondrial fusion"/>
    <property type="evidence" value="ECO:0007669"/>
    <property type="project" value="TreeGrafter"/>
</dbReference>
<proteinExistence type="predicted"/>
<evidence type="ECO:0000256" key="5">
    <source>
        <dbReference type="ARBA" id="ARBA00023136"/>
    </source>
</evidence>
<dbReference type="RefSeq" id="XP_009517521.1">
    <property type="nucleotide sequence ID" value="XM_009519226.1"/>
</dbReference>
<evidence type="ECO:0000313" key="9">
    <source>
        <dbReference type="Proteomes" id="UP000002640"/>
    </source>
</evidence>
<gene>
    <name evidence="8" type="ORF">PHYSODRAFT_323644</name>
</gene>
<dbReference type="GO" id="GO:0005525">
    <property type="term" value="F:GTP binding"/>
    <property type="evidence" value="ECO:0007669"/>
    <property type="project" value="UniProtKB-KW"/>
</dbReference>
<dbReference type="SUPFAM" id="SSF52540">
    <property type="entry name" value="P-loop containing nucleoside triphosphate hydrolases"/>
    <property type="match status" value="1"/>
</dbReference>
<reference evidence="8 9" key="1">
    <citation type="journal article" date="2006" name="Science">
        <title>Phytophthora genome sequences uncover evolutionary origins and mechanisms of pathogenesis.</title>
        <authorList>
            <person name="Tyler B.M."/>
            <person name="Tripathy S."/>
            <person name="Zhang X."/>
            <person name="Dehal P."/>
            <person name="Jiang R.H."/>
            <person name="Aerts A."/>
            <person name="Arredondo F.D."/>
            <person name="Baxter L."/>
            <person name="Bensasson D."/>
            <person name="Beynon J.L."/>
            <person name="Chapman J."/>
            <person name="Damasceno C.M."/>
            <person name="Dorrance A.E."/>
            <person name="Dou D."/>
            <person name="Dickerman A.W."/>
            <person name="Dubchak I.L."/>
            <person name="Garbelotto M."/>
            <person name="Gijzen M."/>
            <person name="Gordon S.G."/>
            <person name="Govers F."/>
            <person name="Grunwald N.J."/>
            <person name="Huang W."/>
            <person name="Ivors K.L."/>
            <person name="Jones R.W."/>
            <person name="Kamoun S."/>
            <person name="Krampis K."/>
            <person name="Lamour K.H."/>
            <person name="Lee M.K."/>
            <person name="McDonald W.H."/>
            <person name="Medina M."/>
            <person name="Meijer H.J."/>
            <person name="Nordberg E.K."/>
            <person name="Maclean D.J."/>
            <person name="Ospina-Giraldo M.D."/>
            <person name="Morris P.F."/>
            <person name="Phuntumart V."/>
            <person name="Putnam N.H."/>
            <person name="Rash S."/>
            <person name="Rose J.K."/>
            <person name="Sakihama Y."/>
            <person name="Salamov A.A."/>
            <person name="Savidor A."/>
            <person name="Scheuring C.F."/>
            <person name="Smith B.M."/>
            <person name="Sobral B.W."/>
            <person name="Terry A."/>
            <person name="Torto-Alalibo T.A."/>
            <person name="Win J."/>
            <person name="Xu Z."/>
            <person name="Zhang H."/>
            <person name="Grigoriev I.V."/>
            <person name="Rokhsar D.S."/>
            <person name="Boore J.L."/>
        </authorList>
    </citation>
    <scope>NUCLEOTIDE SEQUENCE [LARGE SCALE GENOMIC DNA]</scope>
    <source>
        <strain evidence="8 9">P6497</strain>
    </source>
</reference>
<dbReference type="GO" id="GO:0051646">
    <property type="term" value="P:mitochondrion localization"/>
    <property type="evidence" value="ECO:0007669"/>
    <property type="project" value="TreeGrafter"/>
</dbReference>
<keyword evidence="5" id="KW-0472">Membrane</keyword>
<dbReference type="GeneID" id="20644993"/>
<organism evidence="8 9">
    <name type="scientific">Phytophthora sojae (strain P6497)</name>
    <name type="common">Soybean stem and root rot agent</name>
    <name type="synonym">Phytophthora megasperma f. sp. glycines</name>
    <dbReference type="NCBI Taxonomy" id="1094619"/>
    <lineage>
        <taxon>Eukaryota</taxon>
        <taxon>Sar</taxon>
        <taxon>Stramenopiles</taxon>
        <taxon>Oomycota</taxon>
        <taxon>Peronosporomycetes</taxon>
        <taxon>Peronosporales</taxon>
        <taxon>Peronosporaceae</taxon>
        <taxon>Phytophthora</taxon>
    </lineage>
</organism>
<protein>
    <recommendedName>
        <fullName evidence="7">Dynamin N-terminal domain-containing protein</fullName>
    </recommendedName>
</protein>
<dbReference type="STRING" id="1094619.G4YNF3"/>
<dbReference type="GO" id="GO:0003924">
    <property type="term" value="F:GTPase activity"/>
    <property type="evidence" value="ECO:0007669"/>
    <property type="project" value="InterPro"/>
</dbReference>
<keyword evidence="4" id="KW-0342">GTP-binding</keyword>
<dbReference type="AlphaFoldDB" id="G4YNF3"/>
<dbReference type="Pfam" id="PF00350">
    <property type="entry name" value="Dynamin_N"/>
    <property type="match status" value="1"/>
</dbReference>
<dbReference type="InterPro" id="IPR045063">
    <property type="entry name" value="Dynamin_N"/>
</dbReference>
<evidence type="ECO:0000259" key="7">
    <source>
        <dbReference type="Pfam" id="PF00350"/>
    </source>
</evidence>
<keyword evidence="2" id="KW-0547">Nucleotide-binding</keyword>
<dbReference type="InterPro" id="IPR027094">
    <property type="entry name" value="Mitofusin_fam"/>
</dbReference>
<keyword evidence="9" id="KW-1185">Reference proteome</keyword>
<evidence type="ECO:0000256" key="2">
    <source>
        <dbReference type="ARBA" id="ARBA00022741"/>
    </source>
</evidence>
<feature type="coiled-coil region" evidence="6">
    <location>
        <begin position="408"/>
        <end position="435"/>
    </location>
</feature>
<dbReference type="PANTHER" id="PTHR10465">
    <property type="entry name" value="TRANSMEMBRANE GTPASE FZO1"/>
    <property type="match status" value="1"/>
</dbReference>
<evidence type="ECO:0000256" key="1">
    <source>
        <dbReference type="ARBA" id="ARBA00004370"/>
    </source>
</evidence>
<dbReference type="Proteomes" id="UP000002640">
    <property type="component" value="Unassembled WGS sequence"/>
</dbReference>
<name>G4YNF3_PHYSP</name>
<feature type="domain" description="Dynamin N-terminal" evidence="7">
    <location>
        <begin position="70"/>
        <end position="235"/>
    </location>
</feature>
<evidence type="ECO:0000256" key="6">
    <source>
        <dbReference type="SAM" id="Coils"/>
    </source>
</evidence>
<dbReference type="PANTHER" id="PTHR10465:SF0">
    <property type="entry name" value="SARCALUMENIN"/>
    <property type="match status" value="1"/>
</dbReference>
<evidence type="ECO:0000313" key="8">
    <source>
        <dbReference type="EMBL" id="EGZ30246.1"/>
    </source>
</evidence>
<dbReference type="InterPro" id="IPR027417">
    <property type="entry name" value="P-loop_NTPase"/>
</dbReference>
<keyword evidence="3" id="KW-0378">Hydrolase</keyword>
<dbReference type="Gene3D" id="3.40.50.300">
    <property type="entry name" value="P-loop containing nucleotide triphosphate hydrolases"/>
    <property type="match status" value="1"/>
</dbReference>
<keyword evidence="6" id="KW-0175">Coiled coil</keyword>
<sequence length="835" mass="92433">MDTKPALLQPAGTSQTLRSSLESMKRRLSEIARAAEPLAAIREEIEERVEKAQDLLREVQLRVEEGRVSVLVTGTMNAGKSSLIDALMVCPIGDQATTASILTIERSSSDYFELLLLNPGGPQQDQETILRTKSAAVVSSKLKELNAAARGGGDNQAPEADFELRLRVPEHVMAHAGQTALEIVDSPGSNEALSPRINEKWAEAIAHSDIVVLVVAYSQLETKDVADFWTRYARELPSQASSRNLLVFVNKYDQADSSNEFAEEGEKTDAIRRRCAQLVQDSTDGKVNLLVDQVFVGSARDALLSQLATSIDVELPNEVFQQEYGEISALTGRVFGRRREPPPASARALKQLVNWHDVLDDSRMDAFVSCFGAKARSAEVAHVYKLVAAVDAAALAIRASNSTQVYHFQQEITKLRAEEEELSSMEKRVEDYFTAGVEPDDTVAEDESRRLLVEWVSETDDAVVDALDSVSSQMPLLLNATDKELPVRTIARFEQSAREAIRLSAESYKPSIVGMTEARWLGVGSCNDDVLRLLAGTKGSFSMEVGRSPVATASTIDATLTELTEFMMNAARVDMEEATAQLMPTARTEYDSGAMYRSEIDFARPLNRRRLNGDFYHDSDSGHIKLGPAANPFMATFQVDGRFKGHTFVLELSHLASDGGPASRAPVTVLVNGHVVRENFCPRAEHGSQDDHIGLWDYVLDRWHLDPLMVQSGENHVQIRYCEGGTTLYWLRSICLQCEVPPSSTTVIDTSNVKDLVQTSILSRLREGLDTGEGVLTRAQHELSSPRSPLEAIRSHYNRALIAVKEDKSQSWKINSERLQRFYRPARSYLQPARH</sequence>
<comment type="subcellular location">
    <subcellularLocation>
        <location evidence="1">Membrane</location>
    </subcellularLocation>
</comment>
<dbReference type="GO" id="GO:0005741">
    <property type="term" value="C:mitochondrial outer membrane"/>
    <property type="evidence" value="ECO:0007669"/>
    <property type="project" value="TreeGrafter"/>
</dbReference>
<dbReference type="InParanoid" id="G4YNF3"/>
<evidence type="ECO:0000256" key="3">
    <source>
        <dbReference type="ARBA" id="ARBA00022801"/>
    </source>
</evidence>